<keyword evidence="4 5" id="KW-0472">Membrane</keyword>
<evidence type="ECO:0000256" key="5">
    <source>
        <dbReference type="SAM" id="Phobius"/>
    </source>
</evidence>
<comment type="subcellular location">
    <subcellularLocation>
        <location evidence="1">Membrane</location>
        <topology evidence="1">Multi-pass membrane protein</topology>
    </subcellularLocation>
</comment>
<evidence type="ECO:0000313" key="8">
    <source>
        <dbReference type="Proteomes" id="UP000248021"/>
    </source>
</evidence>
<dbReference type="Pfam" id="PF13515">
    <property type="entry name" value="FUSC_2"/>
    <property type="match status" value="1"/>
</dbReference>
<feature type="transmembrane region" description="Helical" evidence="5">
    <location>
        <begin position="95"/>
        <end position="114"/>
    </location>
</feature>
<proteinExistence type="predicted"/>
<dbReference type="RefSeq" id="WP_110375690.1">
    <property type="nucleotide sequence ID" value="NZ_JAHBRY010000001.1"/>
</dbReference>
<dbReference type="GO" id="GO:0016020">
    <property type="term" value="C:membrane"/>
    <property type="evidence" value="ECO:0007669"/>
    <property type="project" value="UniProtKB-SubCell"/>
</dbReference>
<dbReference type="EMBL" id="QJJK01000007">
    <property type="protein sequence ID" value="PXW57062.1"/>
    <property type="molecule type" value="Genomic_DNA"/>
</dbReference>
<dbReference type="Proteomes" id="UP000248021">
    <property type="component" value="Unassembled WGS sequence"/>
</dbReference>
<name>A0A2V3U492_9HYPH</name>
<feature type="transmembrane region" description="Helical" evidence="5">
    <location>
        <begin position="291"/>
        <end position="310"/>
    </location>
</feature>
<evidence type="ECO:0000256" key="1">
    <source>
        <dbReference type="ARBA" id="ARBA00004141"/>
    </source>
</evidence>
<evidence type="ECO:0000259" key="6">
    <source>
        <dbReference type="Pfam" id="PF13515"/>
    </source>
</evidence>
<gene>
    <name evidence="7" type="ORF">C7450_107100</name>
</gene>
<dbReference type="OrthoDB" id="128040at2"/>
<reference evidence="7 8" key="1">
    <citation type="submission" date="2018-05" db="EMBL/GenBank/DDBJ databases">
        <title>Genomic Encyclopedia of Type Strains, Phase IV (KMG-IV): sequencing the most valuable type-strain genomes for metagenomic binning, comparative biology and taxonomic classification.</title>
        <authorList>
            <person name="Goeker M."/>
        </authorList>
    </citation>
    <scope>NUCLEOTIDE SEQUENCE [LARGE SCALE GENOMIC DNA]</scope>
    <source>
        <strain evidence="7 8">DSM 6462</strain>
    </source>
</reference>
<evidence type="ECO:0000256" key="3">
    <source>
        <dbReference type="ARBA" id="ARBA00022989"/>
    </source>
</evidence>
<comment type="caution">
    <text evidence="7">The sequence shown here is derived from an EMBL/GenBank/DDBJ whole genome shotgun (WGS) entry which is preliminary data.</text>
</comment>
<evidence type="ECO:0000256" key="4">
    <source>
        <dbReference type="ARBA" id="ARBA00023136"/>
    </source>
</evidence>
<feature type="transmembrane region" description="Helical" evidence="5">
    <location>
        <begin position="322"/>
        <end position="341"/>
    </location>
</feature>
<feature type="transmembrane region" description="Helical" evidence="5">
    <location>
        <begin position="148"/>
        <end position="168"/>
    </location>
</feature>
<feature type="domain" description="Integral membrane bound transporter" evidence="6">
    <location>
        <begin position="213"/>
        <end position="336"/>
    </location>
</feature>
<organism evidence="7 8">
    <name type="scientific">Chelatococcus asaccharovorans</name>
    <dbReference type="NCBI Taxonomy" id="28210"/>
    <lineage>
        <taxon>Bacteria</taxon>
        <taxon>Pseudomonadati</taxon>
        <taxon>Pseudomonadota</taxon>
        <taxon>Alphaproteobacteria</taxon>
        <taxon>Hyphomicrobiales</taxon>
        <taxon>Chelatococcaceae</taxon>
        <taxon>Chelatococcus</taxon>
    </lineage>
</organism>
<feature type="transmembrane region" description="Helical" evidence="5">
    <location>
        <begin position="121"/>
        <end position="142"/>
    </location>
</feature>
<protein>
    <submittedName>
        <fullName evidence="7">Fusaric acid resistance family protein</fullName>
    </submittedName>
</protein>
<keyword evidence="8" id="KW-1185">Reference proteome</keyword>
<dbReference type="AlphaFoldDB" id="A0A2V3U492"/>
<dbReference type="InterPro" id="IPR049453">
    <property type="entry name" value="Memb_transporter_dom"/>
</dbReference>
<sequence length="351" mass="37633">MSRSTVNDDPLSGLLRLKPATWQWTRAIRSALCIGLPFVFGLIINDIMTGMWIAMGCLMMITGESAGSYGSIYKTMLISAPIGALGYLLGYLGTLPWGAVVAGMMVIGFASALLSSKNRALSIGTLQTLLVASIAVGVPAIAPFWQPAVLYLVGALFYALVLGIEVLIRGWHAQDNPTETQSSQKEAKGTPRPVASNWAPPAAFSLCLGVAYCTHWVNDTAHWFWVPLTVGLVLKPDFGSIRDRALQRTIGTLAGVVIGATALATVPKGLPLVVVMSVLAGILPWAMQRSYVLQAVFLTPLVLILVDVIVPGTRDIDYGVQRLIDTAIGGVIVIIFGYLPLQYLQSRRKNP</sequence>
<evidence type="ECO:0000313" key="7">
    <source>
        <dbReference type="EMBL" id="PXW57062.1"/>
    </source>
</evidence>
<keyword evidence="2 5" id="KW-0812">Transmembrane</keyword>
<evidence type="ECO:0000256" key="2">
    <source>
        <dbReference type="ARBA" id="ARBA00022692"/>
    </source>
</evidence>
<keyword evidence="3 5" id="KW-1133">Transmembrane helix</keyword>
<accession>A0A2V3U492</accession>